<sequence length="682" mass="79827">MDRITKSVKKIQSRIKIEGKERVWYNETTEIEPDDEKFESFQFDILFTDVDKENPIPVIFGQIKHKYESRGVLYYPVYFLNKQNIASQIGVLETAKDEVLNIYEDGELIPDVSMILLYSFVNKEYLESLDKSKQNIQEIIEDYEKEEKEEEENLSSDSEDSLFRVKTKSKQKTVSKKSIFSADIHKKQVPTLPEETKEDASITRKSYNLAPSDDWIVKLMKNKNYKIHDTNNCLFDVVVKAFSEIGEKITVDQLRELLAEEVTEEIFQNECQLRIEYDNIQNETEKTIEASRRTLNLLKKRIKTVDINVDEKRRIIEEAKKTKQTIADLSKQSRDYANFVKRNLSPNFNEMQGITNVDKYKDFVRSHKYCAEKWSIVALEHALHVKFIILSEDAYKDQAYDSVLDCGKDDERTFAPNFYIIVSLARYRYNIVSYKDKKLLMYREIPYDVKMMIINKCMEMNAGNYNYIQDFRNLKSRMGIPLDEVEAEDDRDYGVEYDRDVVFNFNSSSQDKTMPGFGCGENIPNDQIFQYITLSEIPEWRNKLDDAWMAPFTMDRRRWISVDNGIEGSKYSKTYPDFSILFSLDSDSPISKNPALAKIVGGKGKHELKPPNVKPDGDYFTERSVTIRRNALVAKFEQNLDLRDTLLATKKATLKQFTRGKKPIIRYDLMRVRDYLAGKSMR</sequence>
<feature type="coiled-coil region" evidence="1">
    <location>
        <begin position="122"/>
        <end position="160"/>
    </location>
</feature>
<dbReference type="EMBL" id="MN739011">
    <property type="protein sequence ID" value="QHT34984.1"/>
    <property type="molecule type" value="Genomic_DNA"/>
</dbReference>
<evidence type="ECO:0000256" key="1">
    <source>
        <dbReference type="SAM" id="Coils"/>
    </source>
</evidence>
<dbReference type="InterPro" id="IPR037238">
    <property type="entry name" value="YbiA-like_sf"/>
</dbReference>
<proteinExistence type="predicted"/>
<dbReference type="AlphaFoldDB" id="A0A6C0F0P0"/>
<dbReference type="Gene3D" id="1.10.357.40">
    <property type="entry name" value="YbiA-like"/>
    <property type="match status" value="1"/>
</dbReference>
<name>A0A6C0F0P0_9ZZZZ</name>
<protein>
    <recommendedName>
        <fullName evidence="3">NADAR domain-containing protein</fullName>
    </recommendedName>
</protein>
<dbReference type="SUPFAM" id="SSF143990">
    <property type="entry name" value="YbiA-like"/>
    <property type="match status" value="1"/>
</dbReference>
<organism evidence="2">
    <name type="scientific">viral metagenome</name>
    <dbReference type="NCBI Taxonomy" id="1070528"/>
    <lineage>
        <taxon>unclassified sequences</taxon>
        <taxon>metagenomes</taxon>
        <taxon>organismal metagenomes</taxon>
    </lineage>
</organism>
<feature type="coiled-coil region" evidence="1">
    <location>
        <begin position="281"/>
        <end position="332"/>
    </location>
</feature>
<accession>A0A6C0F0P0</accession>
<evidence type="ECO:0008006" key="3">
    <source>
        <dbReference type="Google" id="ProtNLM"/>
    </source>
</evidence>
<evidence type="ECO:0000313" key="2">
    <source>
        <dbReference type="EMBL" id="QHT34984.1"/>
    </source>
</evidence>
<keyword evidence="1" id="KW-0175">Coiled coil</keyword>
<reference evidence="2" key="1">
    <citation type="journal article" date="2020" name="Nature">
        <title>Giant virus diversity and host interactions through global metagenomics.</title>
        <authorList>
            <person name="Schulz F."/>
            <person name="Roux S."/>
            <person name="Paez-Espino D."/>
            <person name="Jungbluth S."/>
            <person name="Walsh D.A."/>
            <person name="Denef V.J."/>
            <person name="McMahon K.D."/>
            <person name="Konstantinidis K.T."/>
            <person name="Eloe-Fadrosh E.A."/>
            <person name="Kyrpides N.C."/>
            <person name="Woyke T."/>
        </authorList>
    </citation>
    <scope>NUCLEOTIDE SEQUENCE</scope>
    <source>
        <strain evidence="2">GVMAG-M-3300009180-1</strain>
    </source>
</reference>